<comment type="caution">
    <text evidence="1">The sequence shown here is derived from an EMBL/GenBank/DDBJ whole genome shotgun (WGS) entry which is preliminary data.</text>
</comment>
<dbReference type="EMBL" id="PDXB01000060">
    <property type="protein sequence ID" value="RYN17393.1"/>
    <property type="molecule type" value="Genomic_DNA"/>
</dbReference>
<evidence type="ECO:0000313" key="1">
    <source>
        <dbReference type="EMBL" id="RYN17393.1"/>
    </source>
</evidence>
<organism evidence="1 3">
    <name type="scientific">Alternaria tenuissima</name>
    <dbReference type="NCBI Taxonomy" id="119927"/>
    <lineage>
        <taxon>Eukaryota</taxon>
        <taxon>Fungi</taxon>
        <taxon>Dikarya</taxon>
        <taxon>Ascomycota</taxon>
        <taxon>Pezizomycotina</taxon>
        <taxon>Dothideomycetes</taxon>
        <taxon>Pleosporomycetidae</taxon>
        <taxon>Pleosporales</taxon>
        <taxon>Pleosporineae</taxon>
        <taxon>Pleosporaceae</taxon>
        <taxon>Alternaria</taxon>
        <taxon>Alternaria sect. Alternaria</taxon>
        <taxon>Alternaria alternata complex</taxon>
    </lineage>
</organism>
<evidence type="ECO:0000313" key="3">
    <source>
        <dbReference type="Proteomes" id="UP000292340"/>
    </source>
</evidence>
<evidence type="ECO:0008006" key="5">
    <source>
        <dbReference type="Google" id="ProtNLM"/>
    </source>
</evidence>
<dbReference type="Proteomes" id="UP000293195">
    <property type="component" value="Unassembled WGS sequence"/>
</dbReference>
<evidence type="ECO:0000313" key="4">
    <source>
        <dbReference type="Proteomes" id="UP000293195"/>
    </source>
</evidence>
<name>A0AB37W1A7_9PLEO</name>
<dbReference type="EMBL" id="PDXF01000054">
    <property type="protein sequence ID" value="RYN93252.1"/>
    <property type="molecule type" value="Genomic_DNA"/>
</dbReference>
<keyword evidence="4" id="KW-1185">Reference proteome</keyword>
<reference evidence="1 4" key="2">
    <citation type="journal article" date="2019" name="bioRxiv">
        <title>Genomics, evolutionary history and diagnostics of the Alternaria alternata species group including apple and Asian pear pathotypes.</title>
        <authorList>
            <person name="Armitage A.D."/>
            <person name="Cockerton H.M."/>
            <person name="Sreenivasaprasad S."/>
            <person name="Woodhall J.W."/>
            <person name="Lane C.R."/>
            <person name="Harrison R.J."/>
            <person name="Clarkson J.P."/>
        </authorList>
    </citation>
    <scope>NUCLEOTIDE SEQUENCE</scope>
    <source>
        <strain evidence="1">FERA 1164</strain>
        <strain evidence="4">FERA 635</strain>
    </source>
</reference>
<sequence>MGGHAFKGLYCPRISPVVYNKVKAQVTAVLQTVFAQVVVPTEMPGKDDFGDVDYLVCEPLHSRHSTSIDDFPWQSTVCLIKEVLDTTHGRRGYLTPDCMYFAIDAPHGEENYFVQIDVKVCFKPELFRWCHFELNYASNSKIIGSMVKPLGLTIDPEGMHIRVKEVEETNFHGSMVWISKDPKDALRVVGLDRRILNAGFKSKDEIYKHFASSWLFHPGHFAARLVEEKYNDRLEDHAPHWTPFIKEWVPKHYPGYSLKERVTGLEDNNGQTSEHVDDDLQLWYKHTRAAVRDKVFTMFPHVATEYYIKRAAWAKECEEQRLRDLITNTIPTGIDG</sequence>
<gene>
    <name evidence="1" type="ORF">AA0115_g11844</name>
    <name evidence="2" type="ORF">AA0119_g9686</name>
</gene>
<protein>
    <recommendedName>
        <fullName evidence="5">RNA ligase domain-containing protein</fullName>
    </recommendedName>
</protein>
<proteinExistence type="predicted"/>
<dbReference type="Proteomes" id="UP000292340">
    <property type="component" value="Unassembled WGS sequence"/>
</dbReference>
<reference evidence="1" key="1">
    <citation type="submission" date="2017-10" db="EMBL/GenBank/DDBJ databases">
        <authorList>
            <person name="Armitage A.D."/>
            <person name="Barbara D.J."/>
            <person name="Woodhall J.W."/>
            <person name="Sreenivasaprasad S."/>
            <person name="Lane C.R."/>
            <person name="Clarkson J.P."/>
            <person name="Harrison R.J."/>
        </authorList>
    </citation>
    <scope>NUCLEOTIDE SEQUENCE</scope>
    <source>
        <strain evidence="1">FERA 1164</strain>
        <strain evidence="2">FERA 635</strain>
    </source>
</reference>
<evidence type="ECO:0000313" key="2">
    <source>
        <dbReference type="EMBL" id="RYN93252.1"/>
    </source>
</evidence>
<dbReference type="AlphaFoldDB" id="A0AB37W1A7"/>
<accession>A0AB37W1A7</accession>